<dbReference type="GO" id="GO:0003677">
    <property type="term" value="F:DNA binding"/>
    <property type="evidence" value="ECO:0007669"/>
    <property type="project" value="UniProtKB-KW"/>
</dbReference>
<keyword evidence="3" id="KW-1185">Reference proteome</keyword>
<protein>
    <submittedName>
        <fullName evidence="2">AbrB/MazE/SpoVT family DNA-binding domain-containing protein</fullName>
    </submittedName>
</protein>
<reference evidence="2 3" key="1">
    <citation type="journal article" date="2013" name="Int. J. Syst. Evol. Microbiol.">
        <title>Marinoscillum luteum sp. nov., isolated from marine sediment.</title>
        <authorList>
            <person name="Cha I.T."/>
            <person name="Park S.J."/>
            <person name="Kim S.J."/>
            <person name="Kim J.G."/>
            <person name="Jung M.Y."/>
            <person name="Shin K.S."/>
            <person name="Kwon K.K."/>
            <person name="Yang S.H."/>
            <person name="Seo Y.S."/>
            <person name="Rhee S.K."/>
        </authorList>
    </citation>
    <scope>NUCLEOTIDE SEQUENCE [LARGE SCALE GENOMIC DNA]</scope>
    <source>
        <strain evidence="2 3">KCTC 23939</strain>
    </source>
</reference>
<sequence length="74" mass="8152">MEKSKVTTVGSSVGIVLPKSIQAKLHVKKGDTVSFIETAHGVEITAYDPEFEDQMNAARKVMDDFRNSLNELAK</sequence>
<dbReference type="Gene3D" id="2.10.260.10">
    <property type="match status" value="1"/>
</dbReference>
<dbReference type="EMBL" id="JBIPKE010000014">
    <property type="protein sequence ID" value="MFH6983178.1"/>
    <property type="molecule type" value="Genomic_DNA"/>
</dbReference>
<evidence type="ECO:0000313" key="3">
    <source>
        <dbReference type="Proteomes" id="UP001610063"/>
    </source>
</evidence>
<organism evidence="2 3">
    <name type="scientific">Marinoscillum luteum</name>
    <dbReference type="NCBI Taxonomy" id="861051"/>
    <lineage>
        <taxon>Bacteria</taxon>
        <taxon>Pseudomonadati</taxon>
        <taxon>Bacteroidota</taxon>
        <taxon>Cytophagia</taxon>
        <taxon>Cytophagales</taxon>
        <taxon>Reichenbachiellaceae</taxon>
        <taxon>Marinoscillum</taxon>
    </lineage>
</organism>
<dbReference type="SMART" id="SM00966">
    <property type="entry name" value="SpoVT_AbrB"/>
    <property type="match status" value="1"/>
</dbReference>
<evidence type="ECO:0000313" key="2">
    <source>
        <dbReference type="EMBL" id="MFH6983178.1"/>
    </source>
</evidence>
<dbReference type="InterPro" id="IPR007159">
    <property type="entry name" value="SpoVT-AbrB_dom"/>
</dbReference>
<proteinExistence type="predicted"/>
<gene>
    <name evidence="2" type="ORF">ACHKAR_06995</name>
</gene>
<dbReference type="RefSeq" id="WP_159585505.1">
    <property type="nucleotide sequence ID" value="NZ_JBIPKE010000014.1"/>
</dbReference>
<dbReference type="SUPFAM" id="SSF89447">
    <property type="entry name" value="AbrB/MazE/MraZ-like"/>
    <property type="match status" value="1"/>
</dbReference>
<dbReference type="Pfam" id="PF04014">
    <property type="entry name" value="MazE_antitoxin"/>
    <property type="match status" value="1"/>
</dbReference>
<feature type="domain" description="SpoVT-AbrB" evidence="1">
    <location>
        <begin position="7"/>
        <end position="50"/>
    </location>
</feature>
<name>A0ABW7N6G5_9BACT</name>
<dbReference type="Proteomes" id="UP001610063">
    <property type="component" value="Unassembled WGS sequence"/>
</dbReference>
<evidence type="ECO:0000259" key="1">
    <source>
        <dbReference type="SMART" id="SM00966"/>
    </source>
</evidence>
<comment type="caution">
    <text evidence="2">The sequence shown here is derived from an EMBL/GenBank/DDBJ whole genome shotgun (WGS) entry which is preliminary data.</text>
</comment>
<dbReference type="InterPro" id="IPR037914">
    <property type="entry name" value="SpoVT-AbrB_sf"/>
</dbReference>
<keyword evidence="2" id="KW-0238">DNA-binding</keyword>
<accession>A0ABW7N6G5</accession>